<sequence length="153" mass="16702">MLLNIFTLLIASAYSLWGPCVEEEGGSQGVERTNEIVQPVSDPDEAFCQKFCSKHGDDHIRGECLLVKESFTACFRVVSYLDGDGPTNKLCSAKTCSTCLDFVNRGGECVCGLSCYYYKKGKALSADNKQNVCDNGTNNVTDKPSEVDTDDEL</sequence>
<name>A0A137NU29_CONC2</name>
<keyword evidence="3" id="KW-1185">Reference proteome</keyword>
<feature type="signal peptide" evidence="1">
    <location>
        <begin position="1"/>
        <end position="15"/>
    </location>
</feature>
<evidence type="ECO:0000313" key="3">
    <source>
        <dbReference type="Proteomes" id="UP000070444"/>
    </source>
</evidence>
<feature type="chain" id="PRO_5012723564" evidence="1">
    <location>
        <begin position="16"/>
        <end position="153"/>
    </location>
</feature>
<organism evidence="2 3">
    <name type="scientific">Conidiobolus coronatus (strain ATCC 28846 / CBS 209.66 / NRRL 28638)</name>
    <name type="common">Delacroixia coronata</name>
    <dbReference type="NCBI Taxonomy" id="796925"/>
    <lineage>
        <taxon>Eukaryota</taxon>
        <taxon>Fungi</taxon>
        <taxon>Fungi incertae sedis</taxon>
        <taxon>Zoopagomycota</taxon>
        <taxon>Entomophthoromycotina</taxon>
        <taxon>Entomophthoromycetes</taxon>
        <taxon>Entomophthorales</taxon>
        <taxon>Ancylistaceae</taxon>
        <taxon>Conidiobolus</taxon>
    </lineage>
</organism>
<accession>A0A137NU29</accession>
<evidence type="ECO:0000256" key="1">
    <source>
        <dbReference type="SAM" id="SignalP"/>
    </source>
</evidence>
<dbReference type="EMBL" id="KQ964746">
    <property type="protein sequence ID" value="KXN66270.1"/>
    <property type="molecule type" value="Genomic_DNA"/>
</dbReference>
<protein>
    <submittedName>
        <fullName evidence="2">Uncharacterized protein</fullName>
    </submittedName>
</protein>
<evidence type="ECO:0000313" key="2">
    <source>
        <dbReference type="EMBL" id="KXN66270.1"/>
    </source>
</evidence>
<gene>
    <name evidence="2" type="ORF">CONCODRAFT_11918</name>
</gene>
<proteinExistence type="predicted"/>
<keyword evidence="1" id="KW-0732">Signal</keyword>
<reference evidence="2 3" key="1">
    <citation type="journal article" date="2015" name="Genome Biol. Evol.">
        <title>Phylogenomic analyses indicate that early fungi evolved digesting cell walls of algal ancestors of land plants.</title>
        <authorList>
            <person name="Chang Y."/>
            <person name="Wang S."/>
            <person name="Sekimoto S."/>
            <person name="Aerts A.L."/>
            <person name="Choi C."/>
            <person name="Clum A."/>
            <person name="LaButti K.M."/>
            <person name="Lindquist E.A."/>
            <person name="Yee Ngan C."/>
            <person name="Ohm R.A."/>
            <person name="Salamov A.A."/>
            <person name="Grigoriev I.V."/>
            <person name="Spatafora J.W."/>
            <person name="Berbee M.L."/>
        </authorList>
    </citation>
    <scope>NUCLEOTIDE SEQUENCE [LARGE SCALE GENOMIC DNA]</scope>
    <source>
        <strain evidence="2 3">NRRL 28638</strain>
    </source>
</reference>
<dbReference type="Proteomes" id="UP000070444">
    <property type="component" value="Unassembled WGS sequence"/>
</dbReference>
<dbReference type="AlphaFoldDB" id="A0A137NU29"/>